<protein>
    <submittedName>
        <fullName evidence="1">Uncharacterized protein</fullName>
    </submittedName>
</protein>
<organism evidence="1 2">
    <name type="scientific">Peronosclerospora sorghi</name>
    <dbReference type="NCBI Taxonomy" id="230839"/>
    <lineage>
        <taxon>Eukaryota</taxon>
        <taxon>Sar</taxon>
        <taxon>Stramenopiles</taxon>
        <taxon>Oomycota</taxon>
        <taxon>Peronosporomycetes</taxon>
        <taxon>Peronosporales</taxon>
        <taxon>Peronosporaceae</taxon>
        <taxon>Peronosclerospora</taxon>
    </lineage>
</organism>
<gene>
    <name evidence="1" type="ORF">PsorP6_012890</name>
</gene>
<reference evidence="1 2" key="1">
    <citation type="journal article" date="2022" name="bioRxiv">
        <title>The genome of the oomycete Peronosclerospora sorghi, a cosmopolitan pathogen of maize and sorghum, is inflated with dispersed pseudogenes.</title>
        <authorList>
            <person name="Fletcher K."/>
            <person name="Martin F."/>
            <person name="Isakeit T."/>
            <person name="Cavanaugh K."/>
            <person name="Magill C."/>
            <person name="Michelmore R."/>
        </authorList>
    </citation>
    <scope>NUCLEOTIDE SEQUENCE [LARGE SCALE GENOMIC DNA]</scope>
    <source>
        <strain evidence="1">P6</strain>
    </source>
</reference>
<evidence type="ECO:0000313" key="2">
    <source>
        <dbReference type="Proteomes" id="UP001163321"/>
    </source>
</evidence>
<accession>A0ACC0WG41</accession>
<evidence type="ECO:0000313" key="1">
    <source>
        <dbReference type="EMBL" id="KAI9917813.1"/>
    </source>
</evidence>
<keyword evidence="2" id="KW-1185">Reference proteome</keyword>
<dbReference type="EMBL" id="CM047592">
    <property type="protein sequence ID" value="KAI9917813.1"/>
    <property type="molecule type" value="Genomic_DNA"/>
</dbReference>
<name>A0ACC0WG41_9STRA</name>
<dbReference type="Proteomes" id="UP001163321">
    <property type="component" value="Chromosome 13"/>
</dbReference>
<sequence>MDAPGDFIASCRVDELVHVRTAALDVLEEILDLPEPDVPSPHLGDPTFVHALGVVRNFVYKMETLLTALQRLCTDARVARAFASLLYAVGGLCGMVNVCRSDTAMGAATRACLLLSLGWSEAMPRTKEAHRLLGFFMESLVVDMPSLGSIKEMRSFSVVTP</sequence>
<proteinExistence type="predicted"/>
<comment type="caution">
    <text evidence="1">The sequence shown here is derived from an EMBL/GenBank/DDBJ whole genome shotgun (WGS) entry which is preliminary data.</text>
</comment>